<dbReference type="PANTHER" id="PTHR10291:SF0">
    <property type="entry name" value="DEHYDRODOLICHYL DIPHOSPHATE SYNTHASE 2"/>
    <property type="match status" value="1"/>
</dbReference>
<dbReference type="FunFam" id="3.40.1180.10:FF:000001">
    <property type="entry name" value="(2E,6E)-farnesyl-diphosphate-specific ditrans,polycis-undecaprenyl-diphosphate synthase"/>
    <property type="match status" value="1"/>
</dbReference>
<feature type="binding site" evidence="2">
    <location>
        <begin position="68"/>
        <end position="70"/>
    </location>
    <ligand>
        <name>substrate</name>
    </ligand>
</feature>
<dbReference type="PROSITE" id="PS01066">
    <property type="entry name" value="UPP_SYNTHASE"/>
    <property type="match status" value="1"/>
</dbReference>
<comment type="cofactor">
    <cofactor evidence="2">
        <name>Mg(2+)</name>
        <dbReference type="ChEBI" id="CHEBI:18420"/>
    </cofactor>
    <text evidence="2">Binds 2 magnesium ions per subunit.</text>
</comment>
<feature type="binding site" evidence="2">
    <location>
        <position position="74"/>
    </location>
    <ligand>
        <name>substrate</name>
    </ligand>
</feature>
<dbReference type="GO" id="GO:0000287">
    <property type="term" value="F:magnesium ion binding"/>
    <property type="evidence" value="ECO:0007669"/>
    <property type="project" value="UniProtKB-UniRule"/>
</dbReference>
<dbReference type="InterPro" id="IPR018520">
    <property type="entry name" value="UPP_synth-like_CS"/>
</dbReference>
<feature type="binding site" evidence="2">
    <location>
        <position position="210"/>
    </location>
    <ligand>
        <name>Mg(2+)</name>
        <dbReference type="ChEBI" id="CHEBI:18420"/>
    </ligand>
</feature>
<feature type="binding site" evidence="2">
    <location>
        <position position="40"/>
    </location>
    <ligand>
        <name>substrate</name>
    </ligand>
</feature>
<feature type="binding site" evidence="2">
    <location>
        <position position="72"/>
    </location>
    <ligand>
        <name>substrate</name>
    </ligand>
</feature>
<evidence type="ECO:0000256" key="2">
    <source>
        <dbReference type="HAMAP-Rule" id="MF_01139"/>
    </source>
</evidence>
<dbReference type="EMBL" id="JAOTPL010000002">
    <property type="protein sequence ID" value="MCU7693447.1"/>
    <property type="molecule type" value="Genomic_DNA"/>
</dbReference>
<dbReference type="GO" id="GO:0016094">
    <property type="term" value="P:polyprenol biosynthetic process"/>
    <property type="evidence" value="ECO:0007669"/>
    <property type="project" value="TreeGrafter"/>
</dbReference>
<feature type="binding site" evidence="2">
    <location>
        <position position="36"/>
    </location>
    <ligand>
        <name>substrate</name>
    </ligand>
</feature>
<sequence length="250" mass="28643">MPEELLNNIDRNRVPSHIAIIMDGNGRWAKEKGEDRLFGHFNGVEAVRLITEAAAEAGVKYLTLYTFSKENWNRPQEEVAGLMGLLVDTIKRQVEDLNKNNIRFSVIGDMDTLPDNARTELIEAIESLSSNTGMNLILALNYSSRWEIQAAIQAIARQVKNNALEVEDISEDTLGKYLTTKDIPDPELMIRTGGERRISNFLLYQLAYAELYFTETLWPDFQKKHLYEAIADFQNRERRFGKTSEQVKNN</sequence>
<reference evidence="3" key="1">
    <citation type="submission" date="2022-10" db="EMBL/GenBank/DDBJ databases">
        <authorList>
            <person name="Kim H.S."/>
            <person name="Kim J.-S."/>
            <person name="Suh M.K."/>
            <person name="Eom M.K."/>
            <person name="Lee J.-S."/>
        </authorList>
    </citation>
    <scope>NUCLEOTIDE SEQUENCE</scope>
    <source>
        <strain evidence="3">LIP-5</strain>
    </source>
</reference>
<organism evidence="3 4">
    <name type="scientific">Haoranjiania flava</name>
    <dbReference type="NCBI Taxonomy" id="1856322"/>
    <lineage>
        <taxon>Bacteria</taxon>
        <taxon>Pseudomonadati</taxon>
        <taxon>Bacteroidota</taxon>
        <taxon>Chitinophagia</taxon>
        <taxon>Chitinophagales</taxon>
        <taxon>Chitinophagaceae</taxon>
        <taxon>Haoranjiania</taxon>
    </lineage>
</organism>
<evidence type="ECO:0000256" key="1">
    <source>
        <dbReference type="ARBA" id="ARBA00022679"/>
    </source>
</evidence>
<accession>A0AAE3LJ84</accession>
<gene>
    <name evidence="3" type="ORF">OD355_02840</name>
</gene>
<keyword evidence="2" id="KW-0460">Magnesium</keyword>
<proteinExistence type="inferred from homology"/>
<keyword evidence="4" id="KW-1185">Reference proteome</keyword>
<comment type="subunit">
    <text evidence="2">Homodimer.</text>
</comment>
<keyword evidence="1 2" id="KW-0808">Transferase</keyword>
<feature type="binding site" evidence="2">
    <location>
        <begin position="197"/>
        <end position="199"/>
    </location>
    <ligand>
        <name>substrate</name>
    </ligand>
</feature>
<dbReference type="HAMAP" id="MF_01139">
    <property type="entry name" value="ISPT"/>
    <property type="match status" value="1"/>
</dbReference>
<dbReference type="SUPFAM" id="SSF64005">
    <property type="entry name" value="Undecaprenyl diphosphate synthase"/>
    <property type="match status" value="1"/>
</dbReference>
<feature type="binding site" evidence="2">
    <location>
        <position position="191"/>
    </location>
    <ligand>
        <name>substrate</name>
    </ligand>
</feature>
<evidence type="ECO:0000313" key="4">
    <source>
        <dbReference type="Proteomes" id="UP001209317"/>
    </source>
</evidence>
<evidence type="ECO:0000313" key="3">
    <source>
        <dbReference type="EMBL" id="MCU7693447.1"/>
    </source>
</evidence>
<dbReference type="Pfam" id="PF01255">
    <property type="entry name" value="Prenyltransf"/>
    <property type="match status" value="1"/>
</dbReference>
<dbReference type="PANTHER" id="PTHR10291">
    <property type="entry name" value="DEHYDRODOLICHYL DIPHOSPHATE SYNTHASE FAMILY MEMBER"/>
    <property type="match status" value="1"/>
</dbReference>
<comment type="caution">
    <text evidence="3">The sequence shown here is derived from an EMBL/GenBank/DDBJ whole genome shotgun (WGS) entry which is preliminary data.</text>
</comment>
<dbReference type="Proteomes" id="UP001209317">
    <property type="component" value="Unassembled WGS sequence"/>
</dbReference>
<comment type="similarity">
    <text evidence="2">Belongs to the UPP synthase family.</text>
</comment>
<comment type="function">
    <text evidence="2">Catalyzes the condensation of isopentenyl diphosphate (IPP) with allylic pyrophosphates generating different type of terpenoids.</text>
</comment>
<feature type="binding site" evidence="2">
    <location>
        <position position="28"/>
    </location>
    <ligand>
        <name>substrate</name>
    </ligand>
</feature>
<keyword evidence="2" id="KW-0479">Metal-binding</keyword>
<feature type="active site" evidence="2">
    <location>
        <position position="23"/>
    </location>
</feature>
<dbReference type="AlphaFoldDB" id="A0AAE3LJ84"/>
<feature type="active site" description="Proton acceptor" evidence="2">
    <location>
        <position position="71"/>
    </location>
</feature>
<dbReference type="RefSeq" id="WP_263036932.1">
    <property type="nucleotide sequence ID" value="NZ_JAOTPL010000002.1"/>
</dbReference>
<dbReference type="EC" id="2.5.1.-" evidence="2"/>
<feature type="binding site" evidence="2">
    <location>
        <position position="23"/>
    </location>
    <ligand>
        <name>Mg(2+)</name>
        <dbReference type="ChEBI" id="CHEBI:18420"/>
    </ligand>
</feature>
<dbReference type="InterPro" id="IPR036424">
    <property type="entry name" value="UPP_synth-like_sf"/>
</dbReference>
<dbReference type="GO" id="GO:0045547">
    <property type="term" value="F:ditrans,polycis-polyprenyl diphosphate synthase [(2E,6E)-farnesyl diphosphate specific] activity"/>
    <property type="evidence" value="ECO:0007669"/>
    <property type="project" value="TreeGrafter"/>
</dbReference>
<feature type="binding site" evidence="2">
    <location>
        <begin position="24"/>
        <end position="27"/>
    </location>
    <ligand>
        <name>substrate</name>
    </ligand>
</feature>
<dbReference type="InterPro" id="IPR001441">
    <property type="entry name" value="UPP_synth-like"/>
</dbReference>
<name>A0AAE3LJ84_9BACT</name>
<dbReference type="NCBIfam" id="NF011405">
    <property type="entry name" value="PRK14830.1"/>
    <property type="match status" value="1"/>
</dbReference>
<protein>
    <recommendedName>
        <fullName evidence="2">Isoprenyl transferase</fullName>
        <ecNumber evidence="2">2.5.1.-</ecNumber>
    </recommendedName>
</protein>
<dbReference type="Gene3D" id="3.40.1180.10">
    <property type="entry name" value="Decaprenyl diphosphate synthase-like"/>
    <property type="match status" value="1"/>
</dbReference>
<dbReference type="NCBIfam" id="TIGR00055">
    <property type="entry name" value="uppS"/>
    <property type="match status" value="1"/>
</dbReference>
<dbReference type="CDD" id="cd00475">
    <property type="entry name" value="Cis_IPPS"/>
    <property type="match status" value="1"/>
</dbReference>